<dbReference type="AlphaFoldDB" id="A0A1I7Z1D2"/>
<reference evidence="3" key="1">
    <citation type="submission" date="2016-11" db="UniProtKB">
        <authorList>
            <consortium name="WormBaseParasite"/>
        </authorList>
    </citation>
    <scope>IDENTIFICATION</scope>
</reference>
<evidence type="ECO:0000313" key="3">
    <source>
        <dbReference type="WBParaSite" id="L893_g21856.t1"/>
    </source>
</evidence>
<name>A0A1I7Z1D2_9BILA</name>
<dbReference type="WBParaSite" id="L893_g21856.t1">
    <property type="protein sequence ID" value="L893_g21856.t1"/>
    <property type="gene ID" value="L893_g21856"/>
</dbReference>
<protein>
    <submittedName>
        <fullName evidence="3">Thaumatin</fullName>
    </submittedName>
</protein>
<organism evidence="2 3">
    <name type="scientific">Steinernema glaseri</name>
    <dbReference type="NCBI Taxonomy" id="37863"/>
    <lineage>
        <taxon>Eukaryota</taxon>
        <taxon>Metazoa</taxon>
        <taxon>Ecdysozoa</taxon>
        <taxon>Nematoda</taxon>
        <taxon>Chromadorea</taxon>
        <taxon>Rhabditida</taxon>
        <taxon>Tylenchina</taxon>
        <taxon>Panagrolaimomorpha</taxon>
        <taxon>Strongyloidoidea</taxon>
        <taxon>Steinernematidae</taxon>
        <taxon>Steinernema</taxon>
    </lineage>
</organism>
<proteinExistence type="predicted"/>
<keyword evidence="2" id="KW-1185">Reference proteome</keyword>
<dbReference type="Proteomes" id="UP000095287">
    <property type="component" value="Unplaced"/>
</dbReference>
<sequence length="345" mass="37336">MSFGIEVGVHDPSCISLPSNFWFQKGFPTESGLYVLLSPIRSRKRNWGKATMERKITLAKHVDTQDSYRSLISIIDILNKAYVEQHTAKKSKLGWTNKNPMHLVLQRGGRENVVQGVVKSENTFLFAHIPALRKDRNTGARDAYGYRAFLSSVRNDSPRRRKPPALTSPSSPETTPNTTSSPTAAPTCFGPPNNPGVFIMNNVGTDAEFLTNSTKSCSCPDGTVHYFAGANETNPLFATGYGLTLECSGKKACVCVSPDECYQPSVDSIYQSIFPFCEGGSCALYLLASEPNNAGSMVPTKGSTGKAFTIASLFEADGETNKPLPGDYKKVTAIGCGECPKVMGC</sequence>
<evidence type="ECO:0000313" key="2">
    <source>
        <dbReference type="Proteomes" id="UP000095287"/>
    </source>
</evidence>
<evidence type="ECO:0000256" key="1">
    <source>
        <dbReference type="SAM" id="MobiDB-lite"/>
    </source>
</evidence>
<feature type="compositionally biased region" description="Low complexity" evidence="1">
    <location>
        <begin position="164"/>
        <end position="187"/>
    </location>
</feature>
<accession>A0A1I7Z1D2</accession>
<feature type="region of interest" description="Disordered" evidence="1">
    <location>
        <begin position="154"/>
        <end position="187"/>
    </location>
</feature>